<evidence type="ECO:0000313" key="2">
    <source>
        <dbReference type="EMBL" id="KAG7445478.1"/>
    </source>
</evidence>
<gene>
    <name evidence="2" type="ORF">BT62DRAFT_920684</name>
</gene>
<keyword evidence="1" id="KW-1133">Transmembrane helix</keyword>
<evidence type="ECO:0000313" key="3">
    <source>
        <dbReference type="Proteomes" id="UP000812287"/>
    </source>
</evidence>
<feature type="transmembrane region" description="Helical" evidence="1">
    <location>
        <begin position="12"/>
        <end position="37"/>
    </location>
</feature>
<proteinExistence type="predicted"/>
<sequence length="119" mass="14019">MTSVPSFLTIRLLYIGPVFFGSLFNWALLGMLTAQLYSFYIHFPEEEHTPIKTFSASAIYFLYILDLVQTVESMHYSYYILVYGWGDLSVQYGHAEFYVMLEIFNFEELEAYHLAFRGY</sequence>
<evidence type="ECO:0000256" key="1">
    <source>
        <dbReference type="SAM" id="Phobius"/>
    </source>
</evidence>
<accession>A0A9P7VRS5</accession>
<dbReference type="AlphaFoldDB" id="A0A9P7VRS5"/>
<comment type="caution">
    <text evidence="2">The sequence shown here is derived from an EMBL/GenBank/DDBJ whole genome shotgun (WGS) entry which is preliminary data.</text>
</comment>
<dbReference type="EMBL" id="MU250537">
    <property type="protein sequence ID" value="KAG7445478.1"/>
    <property type="molecule type" value="Genomic_DNA"/>
</dbReference>
<keyword evidence="1" id="KW-0472">Membrane</keyword>
<keyword evidence="1" id="KW-0812">Transmembrane</keyword>
<keyword evidence="3" id="KW-1185">Reference proteome</keyword>
<name>A0A9P7VRS5_9AGAR</name>
<dbReference type="Proteomes" id="UP000812287">
    <property type="component" value="Unassembled WGS sequence"/>
</dbReference>
<protein>
    <submittedName>
        <fullName evidence="2">Uncharacterized protein</fullName>
    </submittedName>
</protein>
<dbReference type="RefSeq" id="XP_043038978.1">
    <property type="nucleotide sequence ID" value="XM_043184239.1"/>
</dbReference>
<organism evidence="2 3">
    <name type="scientific">Guyanagaster necrorhizus</name>
    <dbReference type="NCBI Taxonomy" id="856835"/>
    <lineage>
        <taxon>Eukaryota</taxon>
        <taxon>Fungi</taxon>
        <taxon>Dikarya</taxon>
        <taxon>Basidiomycota</taxon>
        <taxon>Agaricomycotina</taxon>
        <taxon>Agaricomycetes</taxon>
        <taxon>Agaricomycetidae</taxon>
        <taxon>Agaricales</taxon>
        <taxon>Marasmiineae</taxon>
        <taxon>Physalacriaceae</taxon>
        <taxon>Guyanagaster</taxon>
    </lineage>
</organism>
<reference evidence="2" key="1">
    <citation type="submission" date="2020-11" db="EMBL/GenBank/DDBJ databases">
        <title>Adaptations for nitrogen fixation in a non-lichenized fungal sporocarp promotes dispersal by wood-feeding termites.</title>
        <authorList>
            <consortium name="DOE Joint Genome Institute"/>
            <person name="Koch R.A."/>
            <person name="Yoon G."/>
            <person name="Arayal U."/>
            <person name="Lail K."/>
            <person name="Amirebrahimi M."/>
            <person name="Labutti K."/>
            <person name="Lipzen A."/>
            <person name="Riley R."/>
            <person name="Barry K."/>
            <person name="Henrissat B."/>
            <person name="Grigoriev I.V."/>
            <person name="Herr J.R."/>
            <person name="Aime M.C."/>
        </authorList>
    </citation>
    <scope>NUCLEOTIDE SEQUENCE</scope>
    <source>
        <strain evidence="2">MCA 3950</strain>
    </source>
</reference>
<dbReference type="OrthoDB" id="3053835at2759"/>
<dbReference type="GeneID" id="66106536"/>